<dbReference type="EMBL" id="CM003377">
    <property type="protein sequence ID" value="KOM48397.1"/>
    <property type="molecule type" value="Genomic_DNA"/>
</dbReference>
<dbReference type="Proteomes" id="UP000053144">
    <property type="component" value="Chromosome 7"/>
</dbReference>
<accession>A0A0L9V0K0</accession>
<evidence type="ECO:0000313" key="2">
    <source>
        <dbReference type="Proteomes" id="UP000053144"/>
    </source>
</evidence>
<dbReference type="AlphaFoldDB" id="A0A0L9V0K0"/>
<name>A0A0L9V0K0_PHAAN</name>
<proteinExistence type="predicted"/>
<reference evidence="2" key="1">
    <citation type="journal article" date="2015" name="Proc. Natl. Acad. Sci. U.S.A.">
        <title>Genome sequencing of adzuki bean (Vigna angularis) provides insight into high starch and low fat accumulation and domestication.</title>
        <authorList>
            <person name="Yang K."/>
            <person name="Tian Z."/>
            <person name="Chen C."/>
            <person name="Luo L."/>
            <person name="Zhao B."/>
            <person name="Wang Z."/>
            <person name="Yu L."/>
            <person name="Li Y."/>
            <person name="Sun Y."/>
            <person name="Li W."/>
            <person name="Chen Y."/>
            <person name="Li Y."/>
            <person name="Zhang Y."/>
            <person name="Ai D."/>
            <person name="Zhao J."/>
            <person name="Shang C."/>
            <person name="Ma Y."/>
            <person name="Wu B."/>
            <person name="Wang M."/>
            <person name="Gao L."/>
            <person name="Sun D."/>
            <person name="Zhang P."/>
            <person name="Guo F."/>
            <person name="Wang W."/>
            <person name="Li Y."/>
            <person name="Wang J."/>
            <person name="Varshney R.K."/>
            <person name="Wang J."/>
            <person name="Ling H.Q."/>
            <person name="Wan P."/>
        </authorList>
    </citation>
    <scope>NUCLEOTIDE SEQUENCE</scope>
    <source>
        <strain evidence="2">cv. Jingnong 6</strain>
    </source>
</reference>
<gene>
    <name evidence="1" type="ORF">LR48_Vigan07g210100</name>
</gene>
<sequence length="294" mass="32808">MRRTLVQQCGERSFSNAEDARSAMWRTLVQGRSFSNAENARSAMWTTLVQQCGGRSFRDARSAMRRTLVQQCGGRSFSNAEDARSAMRTTLVQQCGGRSFRDARSAMRRTLVQQCGGRSFSNAEDARSAMRRTLVQQCGGRSFSNAEDARQREKRTLVQHAHGGHSSRNLRRRPARLAVDARPELVLMEDGVVADCPFYLIVTLGRLEMLDVQGCWTLEEPKSPTMVAAGNVNYSPSCWNVGRCSLQTINEALQTCVISFQLVWVVAASASSPSLGCSFLKLFLLDRDHHFIFP</sequence>
<organism evidence="1 2">
    <name type="scientific">Phaseolus angularis</name>
    <name type="common">Azuki bean</name>
    <name type="synonym">Vigna angularis</name>
    <dbReference type="NCBI Taxonomy" id="3914"/>
    <lineage>
        <taxon>Eukaryota</taxon>
        <taxon>Viridiplantae</taxon>
        <taxon>Streptophyta</taxon>
        <taxon>Embryophyta</taxon>
        <taxon>Tracheophyta</taxon>
        <taxon>Spermatophyta</taxon>
        <taxon>Magnoliopsida</taxon>
        <taxon>eudicotyledons</taxon>
        <taxon>Gunneridae</taxon>
        <taxon>Pentapetalae</taxon>
        <taxon>rosids</taxon>
        <taxon>fabids</taxon>
        <taxon>Fabales</taxon>
        <taxon>Fabaceae</taxon>
        <taxon>Papilionoideae</taxon>
        <taxon>50 kb inversion clade</taxon>
        <taxon>NPAAA clade</taxon>
        <taxon>indigoferoid/millettioid clade</taxon>
        <taxon>Phaseoleae</taxon>
        <taxon>Vigna</taxon>
    </lineage>
</organism>
<protein>
    <submittedName>
        <fullName evidence="1">Uncharacterized protein</fullName>
    </submittedName>
</protein>
<evidence type="ECO:0000313" key="1">
    <source>
        <dbReference type="EMBL" id="KOM48397.1"/>
    </source>
</evidence>
<dbReference type="Gramene" id="KOM48397">
    <property type="protein sequence ID" value="KOM48397"/>
    <property type="gene ID" value="LR48_Vigan07g210100"/>
</dbReference>